<evidence type="ECO:0000256" key="6">
    <source>
        <dbReference type="SAM" id="MobiDB-lite"/>
    </source>
</evidence>
<reference evidence="8 9" key="1">
    <citation type="submission" date="2019-09" db="EMBL/GenBank/DDBJ databases">
        <title>Actinomadura physcomitrii sp. nov., a novel actinomycete isolated from moss [Physcomitrium sphaericum (Ludw) Fuernr].</title>
        <authorList>
            <person name="Zhuang X."/>
            <person name="Liu C."/>
        </authorList>
    </citation>
    <scope>NUCLEOTIDE SEQUENCE [LARGE SCALE GENOMIC DNA]</scope>
    <source>
        <strain evidence="8 9">HMC1</strain>
    </source>
</reference>
<dbReference type="SUPFAM" id="SSF56112">
    <property type="entry name" value="Protein kinase-like (PK-like)"/>
    <property type="match status" value="1"/>
</dbReference>
<dbReference type="InterPro" id="IPR017441">
    <property type="entry name" value="Protein_kinase_ATP_BS"/>
</dbReference>
<evidence type="ECO:0000313" key="8">
    <source>
        <dbReference type="EMBL" id="KAB2351360.1"/>
    </source>
</evidence>
<name>A0A6H9YSI9_9ACTN</name>
<feature type="region of interest" description="Disordered" evidence="6">
    <location>
        <begin position="267"/>
        <end position="294"/>
    </location>
</feature>
<feature type="domain" description="Protein kinase" evidence="7">
    <location>
        <begin position="16"/>
        <end position="271"/>
    </location>
</feature>
<evidence type="ECO:0000256" key="4">
    <source>
        <dbReference type="ARBA" id="ARBA00022840"/>
    </source>
</evidence>
<dbReference type="PANTHER" id="PTHR43289">
    <property type="entry name" value="MITOGEN-ACTIVATED PROTEIN KINASE KINASE KINASE 20-RELATED"/>
    <property type="match status" value="1"/>
</dbReference>
<sequence length="444" mass="46824">MTEMLQANDPLMLGRYLLSGRLGRGGMGTVYLGEDPEGHRVALKVINTELAGDPVFHERFVREVEAARRVRRFCTAPVLDASLEGDTIFVVTEYIDGPTLDQAVSERGPLRGSNLDGLAVGVATALSAIHDAGLVHRDLKPANVLLSAVGPRVIDFGIARALDAQTGVTTTGQVVGTPAYMAPELLTGGEITPASDVFSWGCVVAFAGTGHSPFEGQLVPEILYKVVHEQPRLDGLDPALREVVEAALAKDPAGRPSVPELLERLAGHPRSSGATQPPTTPPPTTRLTRPDRPGKSGVLAAGIAVASVAAAVVALVVQPWADEEQTGGSRPGGDVFARYAGTWTGSVDHRRGGNVVSTFEAAMTIRRGKPGRIVGNSDYASLNCSGSLTLLDVTESRLRLSENIGQGPCTPTVTITLSYEKDGSLGYSYKTVDNEGTGRLHKVR</sequence>
<feature type="binding site" evidence="5">
    <location>
        <position position="44"/>
    </location>
    <ligand>
        <name>ATP</name>
        <dbReference type="ChEBI" id="CHEBI:30616"/>
    </ligand>
</feature>
<keyword evidence="8" id="KW-0723">Serine/threonine-protein kinase</keyword>
<evidence type="ECO:0000259" key="7">
    <source>
        <dbReference type="PROSITE" id="PS50011"/>
    </source>
</evidence>
<evidence type="ECO:0000256" key="2">
    <source>
        <dbReference type="ARBA" id="ARBA00022741"/>
    </source>
</evidence>
<dbReference type="AlphaFoldDB" id="A0A6H9YSI9"/>
<dbReference type="EMBL" id="WBMT01000002">
    <property type="protein sequence ID" value="KAB2351360.1"/>
    <property type="molecule type" value="Genomic_DNA"/>
</dbReference>
<dbReference type="PROSITE" id="PS00108">
    <property type="entry name" value="PROTEIN_KINASE_ST"/>
    <property type="match status" value="1"/>
</dbReference>
<dbReference type="PROSITE" id="PS00107">
    <property type="entry name" value="PROTEIN_KINASE_ATP"/>
    <property type="match status" value="1"/>
</dbReference>
<keyword evidence="2 5" id="KW-0547">Nucleotide-binding</keyword>
<dbReference type="InterPro" id="IPR011009">
    <property type="entry name" value="Kinase-like_dom_sf"/>
</dbReference>
<dbReference type="PROSITE" id="PS50011">
    <property type="entry name" value="PROTEIN_KINASE_DOM"/>
    <property type="match status" value="1"/>
</dbReference>
<dbReference type="GO" id="GO:0005524">
    <property type="term" value="F:ATP binding"/>
    <property type="evidence" value="ECO:0007669"/>
    <property type="project" value="UniProtKB-UniRule"/>
</dbReference>
<dbReference type="PANTHER" id="PTHR43289:SF34">
    <property type="entry name" value="SERINE_THREONINE-PROTEIN KINASE YBDM-RELATED"/>
    <property type="match status" value="1"/>
</dbReference>
<evidence type="ECO:0000256" key="5">
    <source>
        <dbReference type="PROSITE-ProRule" id="PRU10141"/>
    </source>
</evidence>
<dbReference type="SMART" id="SM00220">
    <property type="entry name" value="S_TKc"/>
    <property type="match status" value="1"/>
</dbReference>
<evidence type="ECO:0000256" key="3">
    <source>
        <dbReference type="ARBA" id="ARBA00022777"/>
    </source>
</evidence>
<proteinExistence type="predicted"/>
<keyword evidence="9" id="KW-1185">Reference proteome</keyword>
<gene>
    <name evidence="8" type="ORF">F8566_03625</name>
</gene>
<protein>
    <submittedName>
        <fullName evidence="8">Serine/threonine protein kinase</fullName>
    </submittedName>
</protein>
<evidence type="ECO:0000256" key="1">
    <source>
        <dbReference type="ARBA" id="ARBA00022679"/>
    </source>
</evidence>
<dbReference type="RefSeq" id="WP_151558021.1">
    <property type="nucleotide sequence ID" value="NZ_WBMT01000002.1"/>
</dbReference>
<dbReference type="Gene3D" id="3.30.200.20">
    <property type="entry name" value="Phosphorylase Kinase, domain 1"/>
    <property type="match status" value="1"/>
</dbReference>
<comment type="caution">
    <text evidence="8">The sequence shown here is derived from an EMBL/GenBank/DDBJ whole genome shotgun (WGS) entry which is preliminary data.</text>
</comment>
<evidence type="ECO:0000313" key="9">
    <source>
        <dbReference type="Proteomes" id="UP000468735"/>
    </source>
</evidence>
<dbReference type="CDD" id="cd14014">
    <property type="entry name" value="STKc_PknB_like"/>
    <property type="match status" value="1"/>
</dbReference>
<keyword evidence="1" id="KW-0808">Transferase</keyword>
<organism evidence="8 9">
    <name type="scientific">Actinomadura rudentiformis</name>
    <dbReference type="NCBI Taxonomy" id="359158"/>
    <lineage>
        <taxon>Bacteria</taxon>
        <taxon>Bacillati</taxon>
        <taxon>Actinomycetota</taxon>
        <taxon>Actinomycetes</taxon>
        <taxon>Streptosporangiales</taxon>
        <taxon>Thermomonosporaceae</taxon>
        <taxon>Actinomadura</taxon>
    </lineage>
</organism>
<dbReference type="InterPro" id="IPR008271">
    <property type="entry name" value="Ser/Thr_kinase_AS"/>
</dbReference>
<dbReference type="GO" id="GO:0004674">
    <property type="term" value="F:protein serine/threonine kinase activity"/>
    <property type="evidence" value="ECO:0007669"/>
    <property type="project" value="UniProtKB-KW"/>
</dbReference>
<dbReference type="InterPro" id="IPR000719">
    <property type="entry name" value="Prot_kinase_dom"/>
</dbReference>
<keyword evidence="3 8" id="KW-0418">Kinase</keyword>
<dbReference type="Proteomes" id="UP000468735">
    <property type="component" value="Unassembled WGS sequence"/>
</dbReference>
<dbReference type="Gene3D" id="1.10.510.10">
    <property type="entry name" value="Transferase(Phosphotransferase) domain 1"/>
    <property type="match status" value="1"/>
</dbReference>
<dbReference type="OrthoDB" id="4326323at2"/>
<dbReference type="Pfam" id="PF00069">
    <property type="entry name" value="Pkinase"/>
    <property type="match status" value="1"/>
</dbReference>
<accession>A0A6H9YSI9</accession>
<keyword evidence="4 5" id="KW-0067">ATP-binding</keyword>